<dbReference type="InterPro" id="IPR051209">
    <property type="entry name" value="FAD-bind_Monooxygenase_sf"/>
</dbReference>
<evidence type="ECO:0000256" key="4">
    <source>
        <dbReference type="ARBA" id="ARBA00023002"/>
    </source>
</evidence>
<keyword evidence="3" id="KW-0274">FAD</keyword>
<evidence type="ECO:0000256" key="2">
    <source>
        <dbReference type="ARBA" id="ARBA00022630"/>
    </source>
</evidence>
<dbReference type="Gene3D" id="3.50.50.60">
    <property type="entry name" value="FAD/NAD(P)-binding domain"/>
    <property type="match status" value="3"/>
</dbReference>
<evidence type="ECO:0000313" key="6">
    <source>
        <dbReference type="Proteomes" id="UP000807371"/>
    </source>
</evidence>
<dbReference type="InterPro" id="IPR000960">
    <property type="entry name" value="Flavin_mOase"/>
</dbReference>
<accession>A0ABS0NK37</accession>
<dbReference type="EMBL" id="JACYXC010000001">
    <property type="protein sequence ID" value="MBH5335521.1"/>
    <property type="molecule type" value="Genomic_DNA"/>
</dbReference>
<evidence type="ECO:0000313" key="5">
    <source>
        <dbReference type="EMBL" id="MBH5335521.1"/>
    </source>
</evidence>
<dbReference type="InterPro" id="IPR020946">
    <property type="entry name" value="Flavin_mOase-like"/>
</dbReference>
<keyword evidence="2" id="KW-0285">Flavoprotein</keyword>
<comment type="caution">
    <text evidence="5">The sequence shown here is derived from an EMBL/GenBank/DDBJ whole genome shotgun (WGS) entry which is preliminary data.</text>
</comment>
<reference evidence="5 6" key="1">
    <citation type="submission" date="2020-09" db="EMBL/GenBank/DDBJ databases">
        <title>Biosynthesis of the nuclear factor of activated T cells inhibitor NFAT-133 and its congeners in Streptomyces pactum.</title>
        <authorList>
            <person name="Zhou W."/>
            <person name="Posri P."/>
            <person name="Abugrain M.E."/>
            <person name="Weisberg A.J."/>
            <person name="Chang J.H."/>
            <person name="Mahmud T."/>
        </authorList>
    </citation>
    <scope>NUCLEOTIDE SEQUENCE [LARGE SCALE GENOMIC DNA]</scope>
    <source>
        <strain evidence="5 6">ATCC 27456</strain>
    </source>
</reference>
<gene>
    <name evidence="5" type="ORF">IHE55_12215</name>
</gene>
<proteinExistence type="inferred from homology"/>
<sequence length="508" mass="57340">MSADTRGNRSPKVVIVGTGLGGIGLAVHLKQTGINNLVILEQGHDVGGVWRDNNYPGAACDVPSTLYSYNSFKTKHNWTMRYSGQAEIQSYIRGVAEQYGLMEHVRFHSKVVSATFREETGDWSVMTEAGEEHIADVFIPAVGTLARPNLPSIPGRDNFQGPAWHSSRWNHDVPLEGKRVAVIGTGASALQFVPHVQKQAGKLTLFQRSAPYIMPYHNFSYEEGRHRIKRARPLMKLDRFLFWYVMEIGQQFLTRWLKARSVVKSMSLRHLKKQVKDPVLRAKLTPDYEFGCKRVLFSSKYYPALTQPNVEVVTDRIEEITAKGVRTADGVEHEVDAIIYGTGFKTFDIFGHMKITGAGGTVLAEQWKEGAHAYLGMAVPNFPNMFVVYGPNTDLGSGSVLFMLESQFPYIKQAVERIRELPAGSFVSIRHDVWKKFDDEIQGQLAKSVWVSGCSNWYRNEYGRVVTNWSQRSWRFRRRASRFELDKYQVGTATARQAPARVPAEGIS</sequence>
<dbReference type="Proteomes" id="UP000807371">
    <property type="component" value="Unassembled WGS sequence"/>
</dbReference>
<dbReference type="SUPFAM" id="SSF51905">
    <property type="entry name" value="FAD/NAD(P)-binding domain"/>
    <property type="match status" value="1"/>
</dbReference>
<keyword evidence="6" id="KW-1185">Reference proteome</keyword>
<dbReference type="PANTHER" id="PTHR42877">
    <property type="entry name" value="L-ORNITHINE N(5)-MONOOXYGENASE-RELATED"/>
    <property type="match status" value="1"/>
</dbReference>
<evidence type="ECO:0000256" key="1">
    <source>
        <dbReference type="ARBA" id="ARBA00010139"/>
    </source>
</evidence>
<dbReference type="PRINTS" id="PR00370">
    <property type="entry name" value="FMOXYGENASE"/>
</dbReference>
<comment type="similarity">
    <text evidence="1">Belongs to the FAD-binding monooxygenase family.</text>
</comment>
<dbReference type="InterPro" id="IPR036188">
    <property type="entry name" value="FAD/NAD-bd_sf"/>
</dbReference>
<evidence type="ECO:0000256" key="3">
    <source>
        <dbReference type="ARBA" id="ARBA00022827"/>
    </source>
</evidence>
<dbReference type="PANTHER" id="PTHR42877:SF4">
    <property type="entry name" value="FAD_NAD(P)-BINDING DOMAIN-CONTAINING PROTEIN-RELATED"/>
    <property type="match status" value="1"/>
</dbReference>
<keyword evidence="4" id="KW-0560">Oxidoreductase</keyword>
<name>A0ABS0NK37_9ACTN</name>
<protein>
    <submittedName>
        <fullName evidence="5">NAD(P)/FAD-dependent oxidoreductase</fullName>
    </submittedName>
</protein>
<dbReference type="Pfam" id="PF00743">
    <property type="entry name" value="FMO-like"/>
    <property type="match status" value="1"/>
</dbReference>
<organism evidence="5 6">
    <name type="scientific">Streptomyces pactum</name>
    <dbReference type="NCBI Taxonomy" id="68249"/>
    <lineage>
        <taxon>Bacteria</taxon>
        <taxon>Bacillati</taxon>
        <taxon>Actinomycetota</taxon>
        <taxon>Actinomycetes</taxon>
        <taxon>Kitasatosporales</taxon>
        <taxon>Streptomycetaceae</taxon>
        <taxon>Streptomyces</taxon>
    </lineage>
</organism>